<evidence type="ECO:0000256" key="2">
    <source>
        <dbReference type="ARBA" id="ARBA00022842"/>
    </source>
</evidence>
<proteinExistence type="inferred from homology"/>
<dbReference type="HAMAP" id="MF_01257">
    <property type="entry name" value="CofD"/>
    <property type="match status" value="1"/>
</dbReference>
<accession>A0A840IIU3</accession>
<dbReference type="NCBIfam" id="TIGR01819">
    <property type="entry name" value="F420_cofD"/>
    <property type="match status" value="1"/>
</dbReference>
<dbReference type="PANTHER" id="PTHR43007">
    <property type="entry name" value="2-PHOSPHO-L-LACTATE TRANSFERASE"/>
    <property type="match status" value="1"/>
</dbReference>
<keyword evidence="4" id="KW-1185">Reference proteome</keyword>
<dbReference type="Gene3D" id="1.10.8.240">
    <property type="entry name" value="CofD-like domain"/>
    <property type="match status" value="1"/>
</dbReference>
<dbReference type="GO" id="GO:0043743">
    <property type="term" value="F:LPPG:FO 2-phospho-L-lactate transferase activity"/>
    <property type="evidence" value="ECO:0007669"/>
    <property type="project" value="UniProtKB-EC"/>
</dbReference>
<dbReference type="AlphaFoldDB" id="A0A840IIU3"/>
<keyword evidence="2" id="KW-0460">Magnesium</keyword>
<gene>
    <name evidence="3" type="ORF">BDZ31_003706</name>
</gene>
<protein>
    <submittedName>
        <fullName evidence="3">LPPG:FO 2-phospho-L-lactate transferase</fullName>
        <ecNumber evidence="3">2.7.8.28</ecNumber>
    </submittedName>
</protein>
<dbReference type="InterPro" id="IPR038136">
    <property type="entry name" value="CofD-like_dom_sf"/>
</dbReference>
<evidence type="ECO:0000256" key="1">
    <source>
        <dbReference type="ARBA" id="ARBA00022679"/>
    </source>
</evidence>
<keyword evidence="1 3" id="KW-0808">Transferase</keyword>
<dbReference type="InterPro" id="IPR002882">
    <property type="entry name" value="CofD"/>
</dbReference>
<dbReference type="EMBL" id="JACHNU010000006">
    <property type="protein sequence ID" value="MBB4664103.1"/>
    <property type="molecule type" value="Genomic_DNA"/>
</dbReference>
<dbReference type="InterPro" id="IPR010115">
    <property type="entry name" value="FbiA/CofD"/>
</dbReference>
<name>A0A840IIU3_9ACTN</name>
<dbReference type="Pfam" id="PF01933">
    <property type="entry name" value="CofD"/>
    <property type="match status" value="1"/>
</dbReference>
<evidence type="ECO:0000313" key="4">
    <source>
        <dbReference type="Proteomes" id="UP000585272"/>
    </source>
</evidence>
<dbReference type="GO" id="GO:0000287">
    <property type="term" value="F:magnesium ion binding"/>
    <property type="evidence" value="ECO:0007669"/>
    <property type="project" value="InterPro"/>
</dbReference>
<organism evidence="3 4">
    <name type="scientific">Conexibacter arvalis</name>
    <dbReference type="NCBI Taxonomy" id="912552"/>
    <lineage>
        <taxon>Bacteria</taxon>
        <taxon>Bacillati</taxon>
        <taxon>Actinomycetota</taxon>
        <taxon>Thermoleophilia</taxon>
        <taxon>Solirubrobacterales</taxon>
        <taxon>Conexibacteraceae</taxon>
        <taxon>Conexibacter</taxon>
    </lineage>
</organism>
<dbReference type="RefSeq" id="WP_183343842.1">
    <property type="nucleotide sequence ID" value="NZ_JACHNU010000006.1"/>
</dbReference>
<evidence type="ECO:0000313" key="3">
    <source>
        <dbReference type="EMBL" id="MBB4664103.1"/>
    </source>
</evidence>
<reference evidence="3 4" key="1">
    <citation type="submission" date="2020-08" db="EMBL/GenBank/DDBJ databases">
        <title>Genomic Encyclopedia of Archaeal and Bacterial Type Strains, Phase II (KMG-II): from individual species to whole genera.</title>
        <authorList>
            <person name="Goeker M."/>
        </authorList>
    </citation>
    <scope>NUCLEOTIDE SEQUENCE [LARGE SCALE GENOMIC DNA]</scope>
    <source>
        <strain evidence="3 4">DSM 23288</strain>
    </source>
</reference>
<dbReference type="EC" id="2.7.8.28" evidence="3"/>
<dbReference type="Gene3D" id="3.40.50.10680">
    <property type="entry name" value="CofD-like domains"/>
    <property type="match status" value="1"/>
</dbReference>
<sequence length="318" mass="33188">MGLSGPVVALAGGTGGAKLAAGLAAVLERPEELVVVANTGDDVEQYGAHVSPDPDLVAFWLAGRIDARGWGLEGDTFHVMDGLRELGVDVWFNLGDRDLAYGIERARRLAAGDRLTEAIADLTRALGIRSRVLPMSDEPVRTFVRARGVERPFQEFMIVGRAAGPVEGLEFRGAAQARPTAEVLEAVASARAIVIGPSNPLLSIGPILALPGMREALRDSTAPVVAVSPIVGGQVVKGPTAAFMEWAGQPLSASGVAALYGEVLDGIVADEPLDPAISPSELAFHRAELLMADAAGRAALARETLAFAASLGDRARHR</sequence>
<dbReference type="PANTHER" id="PTHR43007:SF1">
    <property type="entry name" value="2-PHOSPHO-L-LACTATE TRANSFERASE"/>
    <property type="match status" value="1"/>
</dbReference>
<dbReference type="SUPFAM" id="SSF142338">
    <property type="entry name" value="CofD-like"/>
    <property type="match status" value="1"/>
</dbReference>
<dbReference type="Proteomes" id="UP000585272">
    <property type="component" value="Unassembled WGS sequence"/>
</dbReference>
<comment type="caution">
    <text evidence="3">The sequence shown here is derived from an EMBL/GenBank/DDBJ whole genome shotgun (WGS) entry which is preliminary data.</text>
</comment>